<feature type="domain" description="ABC transporter" evidence="4">
    <location>
        <begin position="10"/>
        <end position="250"/>
    </location>
</feature>
<proteinExistence type="predicted"/>
<dbReference type="AlphaFoldDB" id="A0A1I1GHY9"/>
<dbReference type="PANTHER" id="PTHR42734">
    <property type="entry name" value="METAL TRANSPORT SYSTEM ATP-BINDING PROTEIN TM_0124-RELATED"/>
    <property type="match status" value="1"/>
</dbReference>
<keyword evidence="2" id="KW-0547">Nucleotide-binding</keyword>
<dbReference type="STRING" id="1334022.SAMN04487907_102273"/>
<accession>A0A1I1GHY9</accession>
<dbReference type="GO" id="GO:0005524">
    <property type="term" value="F:ATP binding"/>
    <property type="evidence" value="ECO:0007669"/>
    <property type="project" value="UniProtKB-KW"/>
</dbReference>
<dbReference type="InterPro" id="IPR003439">
    <property type="entry name" value="ABC_transporter-like_ATP-bd"/>
</dbReference>
<dbReference type="FunFam" id="3.40.50.300:FF:000134">
    <property type="entry name" value="Iron-enterobactin ABC transporter ATP-binding protein"/>
    <property type="match status" value="1"/>
</dbReference>
<keyword evidence="1" id="KW-0813">Transport</keyword>
<protein>
    <submittedName>
        <fullName evidence="5">Iron complex transport system ATP-binding protein</fullName>
    </submittedName>
</protein>
<dbReference type="SUPFAM" id="SSF52540">
    <property type="entry name" value="P-loop containing nucleoside triphosphate hydrolases"/>
    <property type="match status" value="1"/>
</dbReference>
<keyword evidence="6" id="KW-1185">Reference proteome</keyword>
<evidence type="ECO:0000313" key="6">
    <source>
        <dbReference type="Proteomes" id="UP000199438"/>
    </source>
</evidence>
<evidence type="ECO:0000313" key="5">
    <source>
        <dbReference type="EMBL" id="SFC10882.1"/>
    </source>
</evidence>
<evidence type="ECO:0000256" key="1">
    <source>
        <dbReference type="ARBA" id="ARBA00022448"/>
    </source>
</evidence>
<dbReference type="OrthoDB" id="9787851at2"/>
<dbReference type="InterPro" id="IPR050153">
    <property type="entry name" value="Metal_Ion_Import_ABC"/>
</dbReference>
<dbReference type="RefSeq" id="WP_092541193.1">
    <property type="nucleotide sequence ID" value="NZ_FOKV01000002.1"/>
</dbReference>
<dbReference type="EMBL" id="FOKV01000002">
    <property type="protein sequence ID" value="SFC10882.1"/>
    <property type="molecule type" value="Genomic_DNA"/>
</dbReference>
<dbReference type="SMART" id="SM00382">
    <property type="entry name" value="AAA"/>
    <property type="match status" value="1"/>
</dbReference>
<dbReference type="InterPro" id="IPR003593">
    <property type="entry name" value="AAA+_ATPase"/>
</dbReference>
<keyword evidence="3 5" id="KW-0067">ATP-binding</keyword>
<reference evidence="6" key="1">
    <citation type="submission" date="2016-10" db="EMBL/GenBank/DDBJ databases">
        <authorList>
            <person name="Varghese N."/>
            <person name="Submissions S."/>
        </authorList>
    </citation>
    <scope>NUCLEOTIDE SEQUENCE [LARGE SCALE GENOMIC DNA]</scope>
    <source>
        <strain evidence="6">DSM 24499</strain>
    </source>
</reference>
<dbReference type="InterPro" id="IPR027417">
    <property type="entry name" value="P-loop_NTPase"/>
</dbReference>
<dbReference type="Proteomes" id="UP000199438">
    <property type="component" value="Unassembled WGS sequence"/>
</dbReference>
<dbReference type="Gene3D" id="3.40.50.300">
    <property type="entry name" value="P-loop containing nucleotide triphosphate hydrolases"/>
    <property type="match status" value="1"/>
</dbReference>
<sequence>MKSNAENITLKTSNLEIGYQDKNGIKSIAEKIDLEVHKSELIAVIGVNGIGKSTLLRTISGIQQALSGTVEIEGKTLNALNDLQRASQISLVLTNQPISKNLSVFELIALGRQPYTNWLGKLSKIDTEKIENAIKLTSIESLKDRKCYELSDGQLQRVLIARAIAQDTPIIILDEPTTHLDMYHKAYVVKLLKKLAKQTNKTIIFASHEINLAIQICDKIILMHPEKTQIDTPKNLISSGAFQDLFPKDLIHFDEISGAFRIKNED</sequence>
<dbReference type="Pfam" id="PF00005">
    <property type="entry name" value="ABC_tran"/>
    <property type="match status" value="1"/>
</dbReference>
<evidence type="ECO:0000259" key="4">
    <source>
        <dbReference type="PROSITE" id="PS50893"/>
    </source>
</evidence>
<organism evidence="5 6">
    <name type="scientific">Zunongwangia mangrovi</name>
    <dbReference type="NCBI Taxonomy" id="1334022"/>
    <lineage>
        <taxon>Bacteria</taxon>
        <taxon>Pseudomonadati</taxon>
        <taxon>Bacteroidota</taxon>
        <taxon>Flavobacteriia</taxon>
        <taxon>Flavobacteriales</taxon>
        <taxon>Flavobacteriaceae</taxon>
        <taxon>Zunongwangia</taxon>
    </lineage>
</organism>
<name>A0A1I1GHY9_9FLAO</name>
<evidence type="ECO:0000256" key="2">
    <source>
        <dbReference type="ARBA" id="ARBA00022741"/>
    </source>
</evidence>
<dbReference type="CDD" id="cd03214">
    <property type="entry name" value="ABC_Iron-Siderophores_B12_Hemin"/>
    <property type="match status" value="1"/>
</dbReference>
<evidence type="ECO:0000256" key="3">
    <source>
        <dbReference type="ARBA" id="ARBA00022840"/>
    </source>
</evidence>
<dbReference type="GO" id="GO:0016887">
    <property type="term" value="F:ATP hydrolysis activity"/>
    <property type="evidence" value="ECO:0007669"/>
    <property type="project" value="InterPro"/>
</dbReference>
<gene>
    <name evidence="5" type="ORF">SAMN04487907_102273</name>
</gene>
<dbReference type="PROSITE" id="PS50893">
    <property type="entry name" value="ABC_TRANSPORTER_2"/>
    <property type="match status" value="1"/>
</dbReference>
<dbReference type="PANTHER" id="PTHR42734:SF21">
    <property type="entry name" value="IRON ABC TRANSPORTER, ATP-BINDING PROTEIN"/>
    <property type="match status" value="1"/>
</dbReference>